<protein>
    <submittedName>
        <fullName evidence="1">Uncharacterized protein</fullName>
    </submittedName>
</protein>
<gene>
    <name evidence="1" type="ORF">B4119_2383</name>
</gene>
<accession>A0A150LVJ5</accession>
<comment type="caution">
    <text evidence="1">The sequence shown here is derived from an EMBL/GenBank/DDBJ whole genome shotgun (WGS) entry which is preliminary data.</text>
</comment>
<proteinExistence type="predicted"/>
<reference evidence="1 2" key="1">
    <citation type="submission" date="2016-01" db="EMBL/GenBank/DDBJ databases">
        <title>Draft Genome Sequences of Seven Thermophilic Sporeformers Isolated from Foods.</title>
        <authorList>
            <person name="Berendsen E.M."/>
            <person name="Wells-Bennik M.H."/>
            <person name="Krawcyk A.O."/>
            <person name="De Jong A."/>
            <person name="Holsappel S."/>
            <person name="Eijlander R.T."/>
            <person name="Kuipers O.P."/>
        </authorList>
    </citation>
    <scope>NUCLEOTIDE SEQUENCE [LARGE SCALE GENOMIC DNA]</scope>
    <source>
        <strain evidence="1 2">B4119</strain>
    </source>
</reference>
<dbReference type="AlphaFoldDB" id="A0A150LVJ5"/>
<organism evidence="1 2">
    <name type="scientific">Saccharococcus caldoxylosilyticus</name>
    <dbReference type="NCBI Taxonomy" id="81408"/>
    <lineage>
        <taxon>Bacteria</taxon>
        <taxon>Bacillati</taxon>
        <taxon>Bacillota</taxon>
        <taxon>Bacilli</taxon>
        <taxon>Bacillales</taxon>
        <taxon>Anoxybacillaceae</taxon>
        <taxon>Saccharococcus</taxon>
    </lineage>
</organism>
<name>A0A150LVJ5_9BACL</name>
<evidence type="ECO:0000313" key="1">
    <source>
        <dbReference type="EMBL" id="KYD16247.1"/>
    </source>
</evidence>
<evidence type="ECO:0000313" key="2">
    <source>
        <dbReference type="Proteomes" id="UP000075455"/>
    </source>
</evidence>
<dbReference type="Proteomes" id="UP000075455">
    <property type="component" value="Unassembled WGS sequence"/>
</dbReference>
<dbReference type="PATRIC" id="fig|81408.3.peg.3138"/>
<dbReference type="EMBL" id="LQYS01000034">
    <property type="protein sequence ID" value="KYD16247.1"/>
    <property type="molecule type" value="Genomic_DNA"/>
</dbReference>
<sequence>MFLIVDKHLAYRVAIQQLKNNQKMSEAIQIRQIRHLNNIVEQDRRCN</sequence>